<organism evidence="5 6">
    <name type="scientific">Novipirellula caenicola</name>
    <dbReference type="NCBI Taxonomy" id="1536901"/>
    <lineage>
        <taxon>Bacteria</taxon>
        <taxon>Pseudomonadati</taxon>
        <taxon>Planctomycetota</taxon>
        <taxon>Planctomycetia</taxon>
        <taxon>Pirellulales</taxon>
        <taxon>Pirellulaceae</taxon>
        <taxon>Novipirellula</taxon>
    </lineage>
</organism>
<proteinExistence type="predicted"/>
<feature type="region of interest" description="Disordered" evidence="2">
    <location>
        <begin position="380"/>
        <end position="423"/>
    </location>
</feature>
<dbReference type="PROSITE" id="PS50106">
    <property type="entry name" value="PDZ"/>
    <property type="match status" value="1"/>
</dbReference>
<dbReference type="RefSeq" id="WP_345683696.1">
    <property type="nucleotide sequence ID" value="NZ_BAABRO010000004.1"/>
</dbReference>
<feature type="compositionally biased region" description="Pro residues" evidence="2">
    <location>
        <begin position="46"/>
        <end position="67"/>
    </location>
</feature>
<keyword evidence="6" id="KW-1185">Reference proteome</keyword>
<dbReference type="Pfam" id="PF13180">
    <property type="entry name" value="PDZ_2"/>
    <property type="match status" value="2"/>
</dbReference>
<dbReference type="PANTHER" id="PTHR42837">
    <property type="entry name" value="REGULATOR OF SIGMA-E PROTEASE RSEP"/>
    <property type="match status" value="1"/>
</dbReference>
<keyword evidence="3" id="KW-0732">Signal</keyword>
<dbReference type="SMART" id="SM00228">
    <property type="entry name" value="PDZ"/>
    <property type="match status" value="2"/>
</dbReference>
<protein>
    <recommendedName>
        <fullName evidence="4">PDZ domain-containing protein</fullName>
    </recommendedName>
</protein>
<name>A0ABP9VRC6_9BACT</name>
<gene>
    <name evidence="5" type="ORF">Rcae01_02231</name>
</gene>
<feature type="domain" description="PDZ" evidence="4">
    <location>
        <begin position="87"/>
        <end position="169"/>
    </location>
</feature>
<comment type="caution">
    <text evidence="5">The sequence shown here is derived from an EMBL/GenBank/DDBJ whole genome shotgun (WGS) entry which is preliminary data.</text>
</comment>
<feature type="chain" id="PRO_5047084785" description="PDZ domain-containing protein" evidence="3">
    <location>
        <begin position="31"/>
        <end position="496"/>
    </location>
</feature>
<evidence type="ECO:0000313" key="5">
    <source>
        <dbReference type="EMBL" id="GAA5506778.1"/>
    </source>
</evidence>
<dbReference type="Proteomes" id="UP001416858">
    <property type="component" value="Unassembled WGS sequence"/>
</dbReference>
<dbReference type="Gene3D" id="2.30.42.10">
    <property type="match status" value="2"/>
</dbReference>
<feature type="region of interest" description="Disordered" evidence="2">
    <location>
        <begin position="46"/>
        <end position="100"/>
    </location>
</feature>
<feature type="compositionally biased region" description="Polar residues" evidence="2">
    <location>
        <begin position="195"/>
        <end position="205"/>
    </location>
</feature>
<dbReference type="InterPro" id="IPR004387">
    <property type="entry name" value="Pept_M50_Zn"/>
</dbReference>
<feature type="signal peptide" evidence="3">
    <location>
        <begin position="1"/>
        <end position="30"/>
    </location>
</feature>
<dbReference type="EMBL" id="BAABRO010000004">
    <property type="protein sequence ID" value="GAA5506778.1"/>
    <property type="molecule type" value="Genomic_DNA"/>
</dbReference>
<evidence type="ECO:0000259" key="4">
    <source>
        <dbReference type="PROSITE" id="PS50106"/>
    </source>
</evidence>
<dbReference type="InterPro" id="IPR036034">
    <property type="entry name" value="PDZ_sf"/>
</dbReference>
<evidence type="ECO:0000256" key="1">
    <source>
        <dbReference type="ARBA" id="ARBA00001947"/>
    </source>
</evidence>
<accession>A0ABP9VRC6</accession>
<evidence type="ECO:0000313" key="6">
    <source>
        <dbReference type="Proteomes" id="UP001416858"/>
    </source>
</evidence>
<feature type="compositionally biased region" description="Polar residues" evidence="2">
    <location>
        <begin position="401"/>
        <end position="412"/>
    </location>
</feature>
<sequence>MKSKRHHASLLAIAAAIGLATFVDANTAHAQLFPRLRARLEPLLQPQPLPQSLPNPAVQPQPRPQSPLRPVQPIVRPNSNTPQATVNRPLTPPGSGSLGVDVEQMDMTMQGLRVTRISNHSRANEAGLREGDVIVAIDGQETPTIQAVIEVLGQRRAGESVVARVIRGRRLGQLTIPLVERSLRDEPVAAAKPVTSASENRQPTVASRYEESAKSVLVPSDPVPSDPVPADPVPATPVPADADPSESVASESILKRFGIEVEDAQVVRGAVVSEIEPGSVGQRWGFQVSDRIVSVDGEFVFTAARFESRMQQWDADKPLKLQLIRDERLLTLSLDPARMSESGSVAKSAADTAAPAGDGGDTGSMLEGVGAALGNFLAGQKKTNRDGKGGTTPAAPAETLPQPQSPTVTNPVANADAMSGADPLAFGDEEAIDQAAFEELATPKVDPVERAFDTDLLTRPRSETDATTKRGKELDAEIERLERKLEEMKAKAAEKK</sequence>
<comment type="cofactor">
    <cofactor evidence="1">
        <name>Zn(2+)</name>
        <dbReference type="ChEBI" id="CHEBI:29105"/>
    </cofactor>
</comment>
<feature type="region of interest" description="Disordered" evidence="2">
    <location>
        <begin position="188"/>
        <end position="246"/>
    </location>
</feature>
<evidence type="ECO:0000256" key="3">
    <source>
        <dbReference type="SAM" id="SignalP"/>
    </source>
</evidence>
<reference evidence="5 6" key="1">
    <citation type="submission" date="2024-02" db="EMBL/GenBank/DDBJ databases">
        <title>Rhodopirellula caenicola NBRC 110016.</title>
        <authorList>
            <person name="Ichikawa N."/>
            <person name="Katano-Makiyama Y."/>
            <person name="Hidaka K."/>
        </authorList>
    </citation>
    <scope>NUCLEOTIDE SEQUENCE [LARGE SCALE GENOMIC DNA]</scope>
    <source>
        <strain evidence="5 6">NBRC 110016</strain>
    </source>
</reference>
<feature type="compositionally biased region" description="Polar residues" evidence="2">
    <location>
        <begin position="77"/>
        <end position="88"/>
    </location>
</feature>
<feature type="compositionally biased region" description="Low complexity" evidence="2">
    <location>
        <begin position="343"/>
        <end position="356"/>
    </location>
</feature>
<feature type="region of interest" description="Disordered" evidence="2">
    <location>
        <begin position="340"/>
        <end position="362"/>
    </location>
</feature>
<dbReference type="SUPFAM" id="SSF50156">
    <property type="entry name" value="PDZ domain-like"/>
    <property type="match status" value="2"/>
</dbReference>
<feature type="region of interest" description="Disordered" evidence="2">
    <location>
        <begin position="451"/>
        <end position="472"/>
    </location>
</feature>
<feature type="compositionally biased region" description="Pro residues" evidence="2">
    <location>
        <begin position="221"/>
        <end position="237"/>
    </location>
</feature>
<evidence type="ECO:0000256" key="2">
    <source>
        <dbReference type="SAM" id="MobiDB-lite"/>
    </source>
</evidence>
<dbReference type="InterPro" id="IPR001478">
    <property type="entry name" value="PDZ"/>
</dbReference>
<dbReference type="PANTHER" id="PTHR42837:SF2">
    <property type="entry name" value="MEMBRANE METALLOPROTEASE ARASP2, CHLOROPLASTIC-RELATED"/>
    <property type="match status" value="1"/>
</dbReference>